<dbReference type="PANTHER" id="PTHR37984">
    <property type="entry name" value="PROTEIN CBG26694"/>
    <property type="match status" value="1"/>
</dbReference>
<dbReference type="SUPFAM" id="SSF53098">
    <property type="entry name" value="Ribonuclease H-like"/>
    <property type="match status" value="1"/>
</dbReference>
<dbReference type="InterPro" id="IPR050951">
    <property type="entry name" value="Retrovirus_Pol_polyprotein"/>
</dbReference>
<dbReference type="PROSITE" id="PS50994">
    <property type="entry name" value="INTEGRASE"/>
    <property type="match status" value="1"/>
</dbReference>
<dbReference type="InterPro" id="IPR036397">
    <property type="entry name" value="RNaseH_sf"/>
</dbReference>
<dbReference type="Gene3D" id="3.30.420.10">
    <property type="entry name" value="Ribonuclease H-like superfamily/Ribonuclease H"/>
    <property type="match status" value="1"/>
</dbReference>
<accession>A0ABR3LNA7</accession>
<evidence type="ECO:0000313" key="3">
    <source>
        <dbReference type="Proteomes" id="UP001558613"/>
    </source>
</evidence>
<dbReference type="PANTHER" id="PTHR37984:SF5">
    <property type="entry name" value="PROTEIN NYNRIN-LIKE"/>
    <property type="match status" value="1"/>
</dbReference>
<dbReference type="InterPro" id="IPR012337">
    <property type="entry name" value="RNaseH-like_sf"/>
</dbReference>
<gene>
    <name evidence="2" type="ORF">QQF64_016591</name>
</gene>
<dbReference type="InterPro" id="IPR001584">
    <property type="entry name" value="Integrase_cat-core"/>
</dbReference>
<protein>
    <recommendedName>
        <fullName evidence="1">Integrase catalytic domain-containing protein</fullName>
    </recommendedName>
</protein>
<keyword evidence="3" id="KW-1185">Reference proteome</keyword>
<evidence type="ECO:0000313" key="2">
    <source>
        <dbReference type="EMBL" id="KAL1254362.1"/>
    </source>
</evidence>
<evidence type="ECO:0000259" key="1">
    <source>
        <dbReference type="PROSITE" id="PS50994"/>
    </source>
</evidence>
<proteinExistence type="predicted"/>
<reference evidence="2 3" key="1">
    <citation type="submission" date="2023-09" db="EMBL/GenBank/DDBJ databases">
        <authorList>
            <person name="Wang M."/>
        </authorList>
    </citation>
    <scope>NUCLEOTIDE SEQUENCE [LARGE SCALE GENOMIC DNA]</scope>
    <source>
        <strain evidence="2">GT-2023</strain>
        <tissue evidence="2">Liver</tissue>
    </source>
</reference>
<organism evidence="2 3">
    <name type="scientific">Cirrhinus molitorella</name>
    <name type="common">mud carp</name>
    <dbReference type="NCBI Taxonomy" id="172907"/>
    <lineage>
        <taxon>Eukaryota</taxon>
        <taxon>Metazoa</taxon>
        <taxon>Chordata</taxon>
        <taxon>Craniata</taxon>
        <taxon>Vertebrata</taxon>
        <taxon>Euteleostomi</taxon>
        <taxon>Actinopterygii</taxon>
        <taxon>Neopterygii</taxon>
        <taxon>Teleostei</taxon>
        <taxon>Ostariophysi</taxon>
        <taxon>Cypriniformes</taxon>
        <taxon>Cyprinidae</taxon>
        <taxon>Labeoninae</taxon>
        <taxon>Labeonini</taxon>
        <taxon>Cirrhinus</taxon>
    </lineage>
</organism>
<sequence length="158" mass="17977">MTLIDYYSKWPEIAFAPDVTSATVVKFLSTVFSREGNPLELITDNGSQFVSAEFEAFLADRDIKHYRSSVYYPQANGEIERFNRVFKDCLQTASIEGKERKAFVTEFLHTYRATPHAVTKLSPAQLLHGRQIKTKLHVSGLPCVAPPKDQQNLKRIIQ</sequence>
<comment type="caution">
    <text evidence="2">The sequence shown here is derived from an EMBL/GenBank/DDBJ whole genome shotgun (WGS) entry which is preliminary data.</text>
</comment>
<feature type="domain" description="Integrase catalytic" evidence="1">
    <location>
        <begin position="1"/>
        <end position="131"/>
    </location>
</feature>
<dbReference type="EMBL" id="JAYMGO010000020">
    <property type="protein sequence ID" value="KAL1254362.1"/>
    <property type="molecule type" value="Genomic_DNA"/>
</dbReference>
<dbReference type="Pfam" id="PF00665">
    <property type="entry name" value="rve"/>
    <property type="match status" value="1"/>
</dbReference>
<name>A0ABR3LNA7_9TELE</name>
<dbReference type="Proteomes" id="UP001558613">
    <property type="component" value="Unassembled WGS sequence"/>
</dbReference>